<dbReference type="EMBL" id="LRPC01000033">
    <property type="protein sequence ID" value="KYG71208.1"/>
    <property type="molecule type" value="Genomic_DNA"/>
</dbReference>
<dbReference type="CDD" id="cd04847">
    <property type="entry name" value="Peptidases_S8_Subtilisin_like_2"/>
    <property type="match status" value="1"/>
</dbReference>
<dbReference type="Pfam" id="PF00082">
    <property type="entry name" value="Peptidase_S8"/>
    <property type="match status" value="1"/>
</dbReference>
<dbReference type="InterPro" id="IPR036852">
    <property type="entry name" value="Peptidase_S8/S53_dom_sf"/>
</dbReference>
<gene>
    <name evidence="2" type="ORF">AWW68_18545</name>
</gene>
<protein>
    <recommendedName>
        <fullName evidence="1">Peptidase S8/S53 domain-containing protein</fullName>
    </recommendedName>
</protein>
<comment type="caution">
    <text evidence="2">The sequence shown here is derived from an EMBL/GenBank/DDBJ whole genome shotgun (WGS) entry which is preliminary data.</text>
</comment>
<dbReference type="Proteomes" id="UP000075606">
    <property type="component" value="Unassembled WGS sequence"/>
</dbReference>
<dbReference type="InterPro" id="IPR034074">
    <property type="entry name" value="Y4bN_pept_dom"/>
</dbReference>
<dbReference type="RefSeq" id="WP_068225211.1">
    <property type="nucleotide sequence ID" value="NZ_LRPC01000033.1"/>
</dbReference>
<evidence type="ECO:0000313" key="3">
    <source>
        <dbReference type="Proteomes" id="UP000075606"/>
    </source>
</evidence>
<evidence type="ECO:0000313" key="2">
    <source>
        <dbReference type="EMBL" id="KYG71208.1"/>
    </source>
</evidence>
<dbReference type="InterPro" id="IPR000209">
    <property type="entry name" value="Peptidase_S8/S53_dom"/>
</dbReference>
<keyword evidence="3" id="KW-1185">Reference proteome</keyword>
<dbReference type="GO" id="GO:0004252">
    <property type="term" value="F:serine-type endopeptidase activity"/>
    <property type="evidence" value="ECO:0007669"/>
    <property type="project" value="InterPro"/>
</dbReference>
<dbReference type="GO" id="GO:0006508">
    <property type="term" value="P:proteolysis"/>
    <property type="evidence" value="ECO:0007669"/>
    <property type="project" value="InterPro"/>
</dbReference>
<dbReference type="STRING" id="333140.AWW68_18545"/>
<sequence length="881" mass="99148">MSNKPLLIFPKPSEVDRTPLNPGFGRNNKPGHGRQVERIEGRFTLLAEALENKRVFLQQNVVGTAPEMVLVLEFIGTVTNFFNAVKKVPELEFLAELEDVFESDDDFHRLDQENQRQEGDLTGQLFLIMTNQEALSQLQRLWEHYKNDTWERSPAGRIAGGIAKFRDVFAALKDIRPYSIQDRLRDTGFENYINDYAEFGNPMVPFEIELFHRSNRQEQRDSRTQIEGLLQRNEGRIIQGSEVILDEIQYHALIAEAPALTFNDLSEQSNVAFLQCEQVMHFRPVGQVTGGPTDIDEDLPEIAETENQVSDLPPVAALLDGYPFANHTSVKGKLVVDDPEDYLSKYEATEMLHGTAMASLIINGDLDDDQNLQLSRSLYVRPIMHPQATMPGEARSELVPTNRLPIDLIHRAVKRMFEGEHGEAAVTPNVKVINLSIGDPVRPFHINISAWAKLLDWLSVKYNVLFIVSAGNWTEEIMLDMRPEEFQALPDERKRSLIFETIKNSNLQARKILTPSEAINGLTVGASYSDQELNLGAAANFPLFDSSNILAAYSRIGLGYHKAIKPDILNAGGRLPYRVDIVRSRNNTTTLKVAPFSYTAAGPGQRIATPGSAADLTRTAYTAGTSNAAALTTRLAVQLHEVLDDINTELPPERQISEVYFPVLLKALLAHGTSWDGSGDILHSVLSSDPQINNVKDHICSYLGYGTTDANRILYCTDQRVTLLGFGEIKKDTGHEYTFPLPNILNQGRYKKRLAVTLAWLSPLNFNTAKYRQAALYFNNLTYDRDRRPDEPIHFRNSNAGFRIARRGTIQHHILEDDEVGYYIDGTDLKINVNCKEDAGGLKKQLVKYGLAVTLEVRENVPVPIYQEIEQRIQSQTRIRL</sequence>
<dbReference type="OrthoDB" id="1100338at2"/>
<organism evidence="2 3">
    <name type="scientific">Roseivirga spongicola</name>
    <dbReference type="NCBI Taxonomy" id="333140"/>
    <lineage>
        <taxon>Bacteria</taxon>
        <taxon>Pseudomonadati</taxon>
        <taxon>Bacteroidota</taxon>
        <taxon>Cytophagia</taxon>
        <taxon>Cytophagales</taxon>
        <taxon>Roseivirgaceae</taxon>
        <taxon>Roseivirga</taxon>
    </lineage>
</organism>
<evidence type="ECO:0000259" key="1">
    <source>
        <dbReference type="Pfam" id="PF00082"/>
    </source>
</evidence>
<dbReference type="AlphaFoldDB" id="A0A150WXJ4"/>
<feature type="domain" description="Peptidase S8/S53" evidence="1">
    <location>
        <begin position="340"/>
        <end position="645"/>
    </location>
</feature>
<accession>A0A150WXJ4</accession>
<name>A0A150WXJ4_9BACT</name>
<proteinExistence type="predicted"/>
<reference evidence="2 3" key="1">
    <citation type="submission" date="2016-01" db="EMBL/GenBank/DDBJ databases">
        <title>Genome sequencing of Roseivirga spongicola UST030701-084.</title>
        <authorList>
            <person name="Selvaratnam C."/>
            <person name="Thevarajoo S."/>
            <person name="Goh K.M."/>
            <person name="Ee R."/>
            <person name="Chan K.-G."/>
            <person name="Chong C.S."/>
        </authorList>
    </citation>
    <scope>NUCLEOTIDE SEQUENCE [LARGE SCALE GENOMIC DNA]</scope>
    <source>
        <strain evidence="2 3">UST030701-084</strain>
    </source>
</reference>
<dbReference type="SUPFAM" id="SSF52743">
    <property type="entry name" value="Subtilisin-like"/>
    <property type="match status" value="1"/>
</dbReference>
<dbReference type="Gene3D" id="3.40.50.200">
    <property type="entry name" value="Peptidase S8/S53 domain"/>
    <property type="match status" value="1"/>
</dbReference>